<sequence length="227" mass="25081">MVLAFIFGVIFVSIILYLSVTNPTLNSFTRMIFLVVLSLAAGGVGGILPGFIIAGDPNKLVRAGGALAVFLVVLYFGSRFIPPTPDPLTKPVADPSLTSNKFVTAIDTAKYEEAYELTSKAFKTEMNYFFFTENSKKITAKLGIPNSRSMVEQKIMESPAGMAAGFYCYTTYTVDYSKSSVKIYQNINLIGEKETNTNEWRIFGAWFYIKDSSGNFRPVDFNSPDPL</sequence>
<evidence type="ECO:0000256" key="1">
    <source>
        <dbReference type="SAM" id="Phobius"/>
    </source>
</evidence>
<reference evidence="3" key="1">
    <citation type="submission" date="2015-03" db="EMBL/GenBank/DDBJ databases">
        <title>Pseudomonas frederiksbergensis hydrocarbon degrader.</title>
        <authorList>
            <person name="Brown L.M."/>
            <person name="Ruiz O.N."/>
            <person name="Mueller S."/>
            <person name="Gunasekera T.S."/>
        </authorList>
    </citation>
    <scope>NUCLEOTIDE SEQUENCE [LARGE SCALE GENOMIC DNA]</scope>
    <source>
        <strain evidence="3">SI8</strain>
    </source>
</reference>
<evidence type="ECO:0000313" key="2">
    <source>
        <dbReference type="EMBL" id="KHK65875.1"/>
    </source>
</evidence>
<gene>
    <name evidence="2" type="ORF">JZ00_03615</name>
</gene>
<dbReference type="InterPro" id="IPR025091">
    <property type="entry name" value="DUF4019"/>
</dbReference>
<dbReference type="AlphaFoldDB" id="A0A0B1Z5I2"/>
<evidence type="ECO:0000313" key="3">
    <source>
        <dbReference type="Proteomes" id="UP000030949"/>
    </source>
</evidence>
<feature type="transmembrane region" description="Helical" evidence="1">
    <location>
        <begin position="60"/>
        <end position="77"/>
    </location>
</feature>
<proteinExistence type="predicted"/>
<dbReference type="Pfam" id="PF13211">
    <property type="entry name" value="DUF4019"/>
    <property type="match status" value="1"/>
</dbReference>
<keyword evidence="1" id="KW-0472">Membrane</keyword>
<accession>A0A0B1Z5I2</accession>
<dbReference type="EMBL" id="JQGJ01000002">
    <property type="protein sequence ID" value="KHK65875.1"/>
    <property type="molecule type" value="Genomic_DNA"/>
</dbReference>
<organism evidence="2 3">
    <name type="scientific">Pseudomonas frederiksbergensis</name>
    <dbReference type="NCBI Taxonomy" id="104087"/>
    <lineage>
        <taxon>Bacteria</taxon>
        <taxon>Pseudomonadati</taxon>
        <taxon>Pseudomonadota</taxon>
        <taxon>Gammaproteobacteria</taxon>
        <taxon>Pseudomonadales</taxon>
        <taxon>Pseudomonadaceae</taxon>
        <taxon>Pseudomonas</taxon>
    </lineage>
</organism>
<feature type="transmembrane region" description="Helical" evidence="1">
    <location>
        <begin position="32"/>
        <end position="54"/>
    </location>
</feature>
<dbReference type="Proteomes" id="UP000030949">
    <property type="component" value="Unassembled WGS sequence"/>
</dbReference>
<feature type="transmembrane region" description="Helical" evidence="1">
    <location>
        <begin position="6"/>
        <end position="25"/>
    </location>
</feature>
<evidence type="ECO:0008006" key="4">
    <source>
        <dbReference type="Google" id="ProtNLM"/>
    </source>
</evidence>
<name>A0A0B1Z5I2_9PSED</name>
<keyword evidence="1" id="KW-1133">Transmembrane helix</keyword>
<protein>
    <recommendedName>
        <fullName evidence="4">DUF4019 domain-containing protein</fullName>
    </recommendedName>
</protein>
<comment type="caution">
    <text evidence="2">The sequence shown here is derived from an EMBL/GenBank/DDBJ whole genome shotgun (WGS) entry which is preliminary data.</text>
</comment>
<keyword evidence="1" id="KW-0812">Transmembrane</keyword>